<evidence type="ECO:0000256" key="1">
    <source>
        <dbReference type="SAM" id="Coils"/>
    </source>
</evidence>
<proteinExistence type="predicted"/>
<evidence type="ECO:0008006" key="4">
    <source>
        <dbReference type="Google" id="ProtNLM"/>
    </source>
</evidence>
<dbReference type="Proteomes" id="UP001476950">
    <property type="component" value="Unassembled WGS sequence"/>
</dbReference>
<dbReference type="EMBL" id="JAMPLM010000011">
    <property type="protein sequence ID" value="MEP1059491.1"/>
    <property type="molecule type" value="Genomic_DNA"/>
</dbReference>
<comment type="caution">
    <text evidence="2">The sequence shown here is derived from an EMBL/GenBank/DDBJ whole genome shotgun (WGS) entry which is preliminary data.</text>
</comment>
<feature type="coiled-coil region" evidence="1">
    <location>
        <begin position="2"/>
        <end position="29"/>
    </location>
</feature>
<evidence type="ECO:0000313" key="3">
    <source>
        <dbReference type="Proteomes" id="UP001476950"/>
    </source>
</evidence>
<sequence length="110" mass="12519">MTQEAEKLLARMLLEMTQLKSEVRQLRDYIAGTPAHIEGWADPNVAATALQNEGVKNPKHLQRLRLDGAFSEAKGEIRNVSKGDRPTWEYHIPSCRKALQRHFRKLQATG</sequence>
<organism evidence="2 3">
    <name type="scientific">Stenomitos frigidus AS-A4</name>
    <dbReference type="NCBI Taxonomy" id="2933935"/>
    <lineage>
        <taxon>Bacteria</taxon>
        <taxon>Bacillati</taxon>
        <taxon>Cyanobacteriota</taxon>
        <taxon>Cyanophyceae</taxon>
        <taxon>Leptolyngbyales</taxon>
        <taxon>Leptolyngbyaceae</taxon>
        <taxon>Stenomitos</taxon>
    </lineage>
</organism>
<protein>
    <recommendedName>
        <fullName evidence="4">Transposase</fullName>
    </recommendedName>
</protein>
<keyword evidence="3" id="KW-1185">Reference proteome</keyword>
<evidence type="ECO:0000313" key="2">
    <source>
        <dbReference type="EMBL" id="MEP1059491.1"/>
    </source>
</evidence>
<name>A0ABV0KKD9_9CYAN</name>
<gene>
    <name evidence="2" type="ORF">NDI38_13670</name>
</gene>
<dbReference type="RefSeq" id="WP_190446460.1">
    <property type="nucleotide sequence ID" value="NZ_JAMPLM010000011.1"/>
</dbReference>
<accession>A0ABV0KKD9</accession>
<reference evidence="2 3" key="1">
    <citation type="submission" date="2022-04" db="EMBL/GenBank/DDBJ databases">
        <title>Positive selection, recombination, and allopatry shape intraspecific diversity of widespread and dominant cyanobacteria.</title>
        <authorList>
            <person name="Wei J."/>
            <person name="Shu W."/>
            <person name="Hu C."/>
        </authorList>
    </citation>
    <scope>NUCLEOTIDE SEQUENCE [LARGE SCALE GENOMIC DNA]</scope>
    <source>
        <strain evidence="2 3">AS-A4</strain>
    </source>
</reference>
<keyword evidence="1" id="KW-0175">Coiled coil</keyword>